<gene>
    <name evidence="3" type="ORF">GCM10007932_30710</name>
</gene>
<dbReference type="InterPro" id="IPR032466">
    <property type="entry name" value="Metal_Hydrolase"/>
</dbReference>
<dbReference type="Pfam" id="PF04909">
    <property type="entry name" value="Amidohydro_2"/>
    <property type="match status" value="1"/>
</dbReference>
<dbReference type="Proteomes" id="UP001156690">
    <property type="component" value="Unassembled WGS sequence"/>
</dbReference>
<dbReference type="Gene3D" id="3.20.20.140">
    <property type="entry name" value="Metal-dependent hydrolases"/>
    <property type="match status" value="1"/>
</dbReference>
<accession>A0AAV5NUN0</accession>
<proteinExistence type="inferred from homology"/>
<dbReference type="PANTHER" id="PTHR43569:SF2">
    <property type="entry name" value="AMIDOHYDROLASE-RELATED DOMAIN-CONTAINING PROTEIN"/>
    <property type="match status" value="1"/>
</dbReference>
<dbReference type="EMBL" id="BSNX01000037">
    <property type="protein sequence ID" value="GLQ73711.1"/>
    <property type="molecule type" value="Genomic_DNA"/>
</dbReference>
<dbReference type="SUPFAM" id="SSF51556">
    <property type="entry name" value="Metallo-dependent hydrolases"/>
    <property type="match status" value="1"/>
</dbReference>
<dbReference type="AlphaFoldDB" id="A0AAV5NUN0"/>
<evidence type="ECO:0000313" key="4">
    <source>
        <dbReference type="Proteomes" id="UP001156690"/>
    </source>
</evidence>
<keyword evidence="4" id="KW-1185">Reference proteome</keyword>
<dbReference type="PANTHER" id="PTHR43569">
    <property type="entry name" value="AMIDOHYDROLASE"/>
    <property type="match status" value="1"/>
</dbReference>
<reference evidence="4" key="1">
    <citation type="journal article" date="2019" name="Int. J. Syst. Evol. Microbiol.">
        <title>The Global Catalogue of Microorganisms (GCM) 10K type strain sequencing project: providing services to taxonomists for standard genome sequencing and annotation.</title>
        <authorList>
            <consortium name="The Broad Institute Genomics Platform"/>
            <consortium name="The Broad Institute Genome Sequencing Center for Infectious Disease"/>
            <person name="Wu L."/>
            <person name="Ma J."/>
        </authorList>
    </citation>
    <scope>NUCLEOTIDE SEQUENCE [LARGE SCALE GENOMIC DNA]</scope>
    <source>
        <strain evidence="4">NBRC 15640</strain>
    </source>
</reference>
<comment type="similarity">
    <text evidence="1">Belongs to the metallo-dependent hydrolases superfamily.</text>
</comment>
<dbReference type="RefSeq" id="WP_126608769.1">
    <property type="nucleotide sequence ID" value="NZ_AP025144.1"/>
</dbReference>
<comment type="caution">
    <text evidence="3">The sequence shown here is derived from an EMBL/GenBank/DDBJ whole genome shotgun (WGS) entry which is preliminary data.</text>
</comment>
<dbReference type="GO" id="GO:0016787">
    <property type="term" value="F:hydrolase activity"/>
    <property type="evidence" value="ECO:0007669"/>
    <property type="project" value="InterPro"/>
</dbReference>
<evidence type="ECO:0000259" key="2">
    <source>
        <dbReference type="Pfam" id="PF04909"/>
    </source>
</evidence>
<evidence type="ECO:0000313" key="3">
    <source>
        <dbReference type="EMBL" id="GLQ73711.1"/>
    </source>
</evidence>
<sequence length="287" mass="32338">MIIDSHLHLWDLDEFDLPWVTGFEALNKTFSLDMYQSDFKSVDRAIYVEVDVVESQKGKEIDAIGLLCRNPQFPLVAMVASLDVTRSDVVPYLQRIHSDAKHVVGFRQVLHTEERPKGYCLQSPFIHGVQAIGNAGFSFDICIRPQELEDAAALIKHCPDTHFVIDHGGIPAIASYLEDEKAYGKWKRDIASIAAMPNSVCKVSGLVTQAGDLSKTDGLLSDVLAYLKKAFGAERLLFGSDWPVVALVESAQDWHQRLNAMVSNWTEEERQYLFHKTAQRSYLSRLR</sequence>
<organism evidence="3 4">
    <name type="scientific">Vibrio penaeicida</name>
    <dbReference type="NCBI Taxonomy" id="104609"/>
    <lineage>
        <taxon>Bacteria</taxon>
        <taxon>Pseudomonadati</taxon>
        <taxon>Pseudomonadota</taxon>
        <taxon>Gammaproteobacteria</taxon>
        <taxon>Vibrionales</taxon>
        <taxon>Vibrionaceae</taxon>
        <taxon>Vibrio</taxon>
    </lineage>
</organism>
<dbReference type="InterPro" id="IPR006680">
    <property type="entry name" value="Amidohydro-rel"/>
</dbReference>
<feature type="domain" description="Amidohydrolase-related" evidence="2">
    <location>
        <begin position="3"/>
        <end position="282"/>
    </location>
</feature>
<protein>
    <submittedName>
        <fullName evidence="3">Amidohydrolase</fullName>
    </submittedName>
</protein>
<name>A0AAV5NUN0_9VIBR</name>
<dbReference type="InterPro" id="IPR052350">
    <property type="entry name" value="Metallo-dep_Lactonases"/>
</dbReference>
<evidence type="ECO:0000256" key="1">
    <source>
        <dbReference type="ARBA" id="ARBA00038310"/>
    </source>
</evidence>